<comment type="caution">
    <text evidence="4">The sequence shown here is derived from an EMBL/GenBank/DDBJ whole genome shotgun (WGS) entry which is preliminary data.</text>
</comment>
<evidence type="ECO:0000259" key="3">
    <source>
        <dbReference type="SMART" id="SM00331"/>
    </source>
</evidence>
<evidence type="ECO:0000259" key="2">
    <source>
        <dbReference type="SMART" id="SM00065"/>
    </source>
</evidence>
<dbReference type="SUPFAM" id="SSF81606">
    <property type="entry name" value="PP2C-like"/>
    <property type="match status" value="1"/>
</dbReference>
<dbReference type="Gene3D" id="3.60.40.10">
    <property type="entry name" value="PPM-type phosphatase domain"/>
    <property type="match status" value="1"/>
</dbReference>
<dbReference type="RefSeq" id="WP_301210174.1">
    <property type="nucleotide sequence ID" value="NZ_JAROCF010000001.1"/>
</dbReference>
<dbReference type="Pfam" id="PF07228">
    <property type="entry name" value="SpoIIE"/>
    <property type="match status" value="1"/>
</dbReference>
<evidence type="ECO:0000256" key="1">
    <source>
        <dbReference type="ARBA" id="ARBA00022801"/>
    </source>
</evidence>
<dbReference type="Proteomes" id="UP001174208">
    <property type="component" value="Unassembled WGS sequence"/>
</dbReference>
<dbReference type="SUPFAM" id="SSF55781">
    <property type="entry name" value="GAF domain-like"/>
    <property type="match status" value="1"/>
</dbReference>
<dbReference type="PANTHER" id="PTHR43156:SF2">
    <property type="entry name" value="STAGE II SPORULATION PROTEIN E"/>
    <property type="match status" value="1"/>
</dbReference>
<feature type="domain" description="PPM-type phosphatase" evidence="3">
    <location>
        <begin position="183"/>
        <end position="389"/>
    </location>
</feature>
<dbReference type="SMART" id="SM00065">
    <property type="entry name" value="GAF"/>
    <property type="match status" value="1"/>
</dbReference>
<reference evidence="4" key="1">
    <citation type="submission" date="2023-06" db="EMBL/GenBank/DDBJ databases">
        <title>MT1 and MT2 Draft Genomes of Novel Species.</title>
        <authorList>
            <person name="Venkateswaran K."/>
        </authorList>
    </citation>
    <scope>NUCLEOTIDE SEQUENCE</scope>
    <source>
        <strain evidence="4">F6_8S_P_1B</strain>
    </source>
</reference>
<proteinExistence type="predicted"/>
<protein>
    <submittedName>
        <fullName evidence="4">SpoIIE family protein phosphatase</fullName>
    </submittedName>
</protein>
<name>A0ABT8K9U9_9MICO</name>
<accession>A0ABT8K9U9</accession>
<dbReference type="InterPro" id="IPR001932">
    <property type="entry name" value="PPM-type_phosphatase-like_dom"/>
</dbReference>
<evidence type="ECO:0000313" key="5">
    <source>
        <dbReference type="Proteomes" id="UP001174208"/>
    </source>
</evidence>
<organism evidence="4 5">
    <name type="scientific">Leifsonia williamsii</name>
    <dbReference type="NCBI Taxonomy" id="3035919"/>
    <lineage>
        <taxon>Bacteria</taxon>
        <taxon>Bacillati</taxon>
        <taxon>Actinomycetota</taxon>
        <taxon>Actinomycetes</taxon>
        <taxon>Micrococcales</taxon>
        <taxon>Microbacteriaceae</taxon>
        <taxon>Leifsonia</taxon>
    </lineage>
</organism>
<sequence>MVLKMEAAQQTESRRQRALTGLGIVGTPREERFDRITRMAQVLFDVPMVSVTLLDGERQWRKSHVGLTDVAPREGAFCDLTARQDAALIVDDAASDARFSDNPFVVGDPHLRFYAGEPLHAPGGEAVGTLCVLDTQPRTLTPAQARVLRDLADLVQAELDRDEELDRASIAQKGLLPRRKPAAPGYDVAAVCEPSRGVAGDFYDWYDVDDAGFCLTMGDVMGKGMAAAIVAASVRTALRSTMGSGDLQEAVTAASRLVEEDLDQLSTFVTLFHARFGAEGRVQYVDAGHGLAFVVHDRGPFDRIDAGSLPLGVPSPDPFVPQELTMAEGDVLVCVSDGVLDALGGDRALSRLEAIVRSSATAAGAATRIAGAALAGVPIDDITAVVVRRSAR</sequence>
<evidence type="ECO:0000313" key="4">
    <source>
        <dbReference type="EMBL" id="MDN4613768.1"/>
    </source>
</evidence>
<keyword evidence="1" id="KW-0378">Hydrolase</keyword>
<dbReference type="InterPro" id="IPR052016">
    <property type="entry name" value="Bact_Sigma-Reg"/>
</dbReference>
<dbReference type="Gene3D" id="3.30.450.40">
    <property type="match status" value="1"/>
</dbReference>
<gene>
    <name evidence="4" type="ORF">P5G50_04810</name>
</gene>
<feature type="domain" description="GAF" evidence="2">
    <location>
        <begin position="28"/>
        <end position="169"/>
    </location>
</feature>
<dbReference type="InterPro" id="IPR003018">
    <property type="entry name" value="GAF"/>
</dbReference>
<dbReference type="InterPro" id="IPR029016">
    <property type="entry name" value="GAF-like_dom_sf"/>
</dbReference>
<dbReference type="PANTHER" id="PTHR43156">
    <property type="entry name" value="STAGE II SPORULATION PROTEIN E-RELATED"/>
    <property type="match status" value="1"/>
</dbReference>
<dbReference type="EMBL" id="JAROCF010000001">
    <property type="protein sequence ID" value="MDN4613768.1"/>
    <property type="molecule type" value="Genomic_DNA"/>
</dbReference>
<keyword evidence="5" id="KW-1185">Reference proteome</keyword>
<dbReference type="InterPro" id="IPR036457">
    <property type="entry name" value="PPM-type-like_dom_sf"/>
</dbReference>
<dbReference type="SMART" id="SM00331">
    <property type="entry name" value="PP2C_SIG"/>
    <property type="match status" value="1"/>
</dbReference>
<dbReference type="Pfam" id="PF01590">
    <property type="entry name" value="GAF"/>
    <property type="match status" value="1"/>
</dbReference>